<dbReference type="AlphaFoldDB" id="A0A135HSD7"/>
<dbReference type="PANTHER" id="PTHR40398">
    <property type="entry name" value="PTS SYSTEM GLUCITOL/SORBITOL-SPECIFIC EIIA COMPONENT"/>
    <property type="match status" value="1"/>
</dbReference>
<dbReference type="GO" id="GO:0008982">
    <property type="term" value="F:protein-N(PI)-phosphohistidine-sugar phosphotransferase activity"/>
    <property type="evidence" value="ECO:0007669"/>
    <property type="project" value="InterPro"/>
</dbReference>
<comment type="caution">
    <text evidence="2">The sequence shown here is derived from an EMBL/GenBank/DDBJ whole genome shotgun (WGS) entry which is preliminary data.</text>
</comment>
<dbReference type="GO" id="GO:0016301">
    <property type="term" value="F:kinase activity"/>
    <property type="evidence" value="ECO:0007669"/>
    <property type="project" value="TreeGrafter"/>
</dbReference>
<evidence type="ECO:0000313" key="2">
    <source>
        <dbReference type="EMBL" id="KXF76112.1"/>
    </source>
</evidence>
<protein>
    <submittedName>
        <fullName evidence="2">PTS cellobiose transporter subunit IIB</fullName>
    </submittedName>
</protein>
<dbReference type="SUPFAM" id="SSF141530">
    <property type="entry name" value="PTSIIA/GutA-like"/>
    <property type="match status" value="1"/>
</dbReference>
<accession>A0A135HSD7</accession>
<dbReference type="GO" id="GO:0005737">
    <property type="term" value="C:cytoplasm"/>
    <property type="evidence" value="ECO:0007669"/>
    <property type="project" value="InterPro"/>
</dbReference>
<dbReference type="Pfam" id="PF03829">
    <property type="entry name" value="PTSIIA_gutA"/>
    <property type="match status" value="1"/>
</dbReference>
<proteinExistence type="predicted"/>
<dbReference type="RefSeq" id="WP_068882854.1">
    <property type="nucleotide sequence ID" value="NZ_LNTU01000034.1"/>
</dbReference>
<dbReference type="Gene3D" id="2.40.33.40">
    <property type="entry name" value="Phosphotransferase system, glucitol/sorbitol-specific IIA component"/>
    <property type="match status" value="1"/>
</dbReference>
<evidence type="ECO:0000313" key="3">
    <source>
        <dbReference type="Proteomes" id="UP000070107"/>
    </source>
</evidence>
<dbReference type="InterPro" id="IPR004716">
    <property type="entry name" value="PTS_IIA_glucitol/sorbitol-sp"/>
</dbReference>
<dbReference type="GO" id="GO:0009401">
    <property type="term" value="P:phosphoenolpyruvate-dependent sugar phosphotransferase system"/>
    <property type="evidence" value="ECO:0007669"/>
    <property type="project" value="InterPro"/>
</dbReference>
<dbReference type="STRING" id="1494590.ATN84_14485"/>
<sequence>MSVLLKTRITAIGPEVADLAEGGVVILFADGAPPELAEVSILHAVEDGPSDTGPAVGTPIRIGDVAAEITAIGDYAWQKVRDIGHVVINFNGATQAERPGEIAASAVDPDTLVTALKTDTIITIGN</sequence>
<name>A0A135HSD7_9HYPH</name>
<dbReference type="InterPro" id="IPR036665">
    <property type="entry name" value="PTS_IIA_glucitol/sorbitol_sf"/>
</dbReference>
<dbReference type="OrthoDB" id="5113885at2"/>
<dbReference type="Proteomes" id="UP000070107">
    <property type="component" value="Unassembled WGS sequence"/>
</dbReference>
<keyword evidence="3" id="KW-1185">Reference proteome</keyword>
<dbReference type="PANTHER" id="PTHR40398:SF1">
    <property type="entry name" value="PTS SYSTEM GLUCITOL_SORBITOL-SPECIFIC EIIA COMPONENT"/>
    <property type="match status" value="1"/>
</dbReference>
<reference evidence="2 3" key="1">
    <citation type="submission" date="2015-11" db="EMBL/GenBank/DDBJ databases">
        <title>Draft genome sequence of Paramesorhizobium deserti A-3-E, a strain highly resistant to diverse beta-lactam antibiotics.</title>
        <authorList>
            <person name="Lv R."/>
            <person name="Yang X."/>
            <person name="Fang N."/>
            <person name="Guo J."/>
            <person name="Luo X."/>
            <person name="Peng F."/>
            <person name="Yang R."/>
            <person name="Cui Y."/>
            <person name="Fang C."/>
            <person name="Song Y."/>
        </authorList>
    </citation>
    <scope>NUCLEOTIDE SEQUENCE [LARGE SCALE GENOMIC DNA]</scope>
    <source>
        <strain evidence="2 3">A-3-E</strain>
    </source>
</reference>
<dbReference type="EMBL" id="LNTU01000034">
    <property type="protein sequence ID" value="KXF76112.1"/>
    <property type="molecule type" value="Genomic_DNA"/>
</dbReference>
<feature type="modified residue" description="Phosphohistidine; by HPr" evidence="1">
    <location>
        <position position="43"/>
    </location>
</feature>
<organism evidence="2 3">
    <name type="scientific">Paramesorhizobium deserti</name>
    <dbReference type="NCBI Taxonomy" id="1494590"/>
    <lineage>
        <taxon>Bacteria</taxon>
        <taxon>Pseudomonadati</taxon>
        <taxon>Pseudomonadota</taxon>
        <taxon>Alphaproteobacteria</taxon>
        <taxon>Hyphomicrobiales</taxon>
        <taxon>Phyllobacteriaceae</taxon>
        <taxon>Paramesorhizobium</taxon>
    </lineage>
</organism>
<gene>
    <name evidence="2" type="ORF">ATN84_14485</name>
</gene>
<dbReference type="PROSITE" id="PS51097">
    <property type="entry name" value="PTS_EIIA_TYPE_5"/>
    <property type="match status" value="1"/>
</dbReference>
<evidence type="ECO:0000256" key="1">
    <source>
        <dbReference type="PROSITE-ProRule" id="PRU00420"/>
    </source>
</evidence>